<protein>
    <recommendedName>
        <fullName evidence="6">V-type proton ATPase subunit C</fullName>
    </recommendedName>
</protein>
<comment type="subunit">
    <text evidence="6">V-ATPase is a heteromultimeric enzyme composed of a peripheral catalytic V1 complex (components A to H) attached to an integral membrane V0 proton pore complex.</text>
</comment>
<evidence type="ECO:0000256" key="7">
    <source>
        <dbReference type="SAM" id="MobiDB-lite"/>
    </source>
</evidence>
<dbReference type="InterPro" id="IPR036132">
    <property type="entry name" value="Vac_ATP_synth_c_sf"/>
</dbReference>
<dbReference type="PRINTS" id="PR00625">
    <property type="entry name" value="JDOMAIN"/>
</dbReference>
<evidence type="ECO:0000256" key="5">
    <source>
        <dbReference type="ARBA" id="ARBA00053565"/>
    </source>
</evidence>
<evidence type="ECO:0000313" key="9">
    <source>
        <dbReference type="EMBL" id="TFY56229.1"/>
    </source>
</evidence>
<gene>
    <name evidence="9" type="ORF">EVJ58_g7768</name>
</gene>
<dbReference type="CDD" id="cd06257">
    <property type="entry name" value="DnaJ"/>
    <property type="match status" value="1"/>
</dbReference>
<accession>A0A4Y9Y5X7</accession>
<dbReference type="Pfam" id="PF00226">
    <property type="entry name" value="DnaJ"/>
    <property type="match status" value="1"/>
</dbReference>
<dbReference type="SUPFAM" id="SSF46565">
    <property type="entry name" value="Chaperone J-domain"/>
    <property type="match status" value="1"/>
</dbReference>
<dbReference type="PROSITE" id="PS00636">
    <property type="entry name" value="DNAJ_1"/>
    <property type="match status" value="1"/>
</dbReference>
<dbReference type="SUPFAM" id="SSF118203">
    <property type="entry name" value="Vacuolar ATP synthase subunit C"/>
    <property type="match status" value="1"/>
</dbReference>
<dbReference type="GO" id="GO:0000221">
    <property type="term" value="C:vacuolar proton-transporting V-type ATPase, V1 domain"/>
    <property type="evidence" value="ECO:0007669"/>
    <property type="project" value="TreeGrafter"/>
</dbReference>
<dbReference type="STRING" id="34475.A0A4Y9Y5X7"/>
<dbReference type="CDD" id="cd14785">
    <property type="entry name" value="V-ATPase_C"/>
    <property type="match status" value="1"/>
</dbReference>
<evidence type="ECO:0000259" key="8">
    <source>
        <dbReference type="PROSITE" id="PS50076"/>
    </source>
</evidence>
<comment type="similarity">
    <text evidence="1 6">Belongs to the V-ATPase C subunit family.</text>
</comment>
<reference evidence="9 10" key="1">
    <citation type="submission" date="2019-01" db="EMBL/GenBank/DDBJ databases">
        <title>Genome sequencing of the rare red list fungi Fomitopsis rosea.</title>
        <authorList>
            <person name="Buettner E."/>
            <person name="Kellner H."/>
        </authorList>
    </citation>
    <scope>NUCLEOTIDE SEQUENCE [LARGE SCALE GENOMIC DNA]</scope>
    <source>
        <strain evidence="9 10">DSM 105464</strain>
    </source>
</reference>
<keyword evidence="2 6" id="KW-0813">Transport</keyword>
<dbReference type="EMBL" id="SEKV01000522">
    <property type="protein sequence ID" value="TFY56229.1"/>
    <property type="molecule type" value="Genomic_DNA"/>
</dbReference>
<name>A0A4Y9Y5X7_9APHY</name>
<dbReference type="PROSITE" id="PS50076">
    <property type="entry name" value="DNAJ_2"/>
    <property type="match status" value="1"/>
</dbReference>
<feature type="compositionally biased region" description="Basic and acidic residues" evidence="7">
    <location>
        <begin position="137"/>
        <end position="174"/>
    </location>
</feature>
<dbReference type="Gene3D" id="3.30.70.100">
    <property type="match status" value="1"/>
</dbReference>
<dbReference type="Gene3D" id="1.20.1460.10">
    <property type="entry name" value="subunit c (vma5p) of the yeast v-atpase, domain 2"/>
    <property type="match status" value="1"/>
</dbReference>
<evidence type="ECO:0000256" key="3">
    <source>
        <dbReference type="ARBA" id="ARBA00022781"/>
    </source>
</evidence>
<comment type="function">
    <text evidence="6">Subunit of the V1 complex of vacuolar(H+)-ATPase (V-ATPase), a multisubunit enzyme composed of a peripheral complex (V1) that hydrolyzes ATP and a membrane integral complex (V0) that translocates protons. V-ATPase is responsible for acidifying and maintaining the pH of intracellular compartments and in some cell types, is targeted to the plasma membrane, where it is responsible for acidifying the extracellular environment. Subunit C is necessary for the assembly of the catalytic sector of the enzyme and is likely to have a specific function in its catalytic activity.</text>
</comment>
<keyword evidence="4 6" id="KW-0406">Ion transport</keyword>
<proteinExistence type="inferred from homology"/>
<dbReference type="Gene3D" id="1.10.287.110">
    <property type="entry name" value="DnaJ domain"/>
    <property type="match status" value="1"/>
</dbReference>
<dbReference type="PANTHER" id="PTHR10137">
    <property type="entry name" value="V-TYPE PROTON ATPASE SUBUNIT C"/>
    <property type="match status" value="1"/>
</dbReference>
<comment type="caution">
    <text evidence="9">The sequence shown here is derived from an EMBL/GenBank/DDBJ whole genome shotgun (WGS) entry which is preliminary data.</text>
</comment>
<evidence type="ECO:0000256" key="6">
    <source>
        <dbReference type="RuleBase" id="RU364010"/>
    </source>
</evidence>
<dbReference type="AlphaFoldDB" id="A0A4Y9Y5X7"/>
<comment type="function">
    <text evidence="5">Subunit of the V1 complex of vacuolar(H+)-ATPase (V-ATPase), a multisubunit enzyme composed of a peripheral complex (V1) that hydrolyzes ATP and a membrane integral complex (V0) that translocates protons. V-ATPase is responsible for acidifying and maintaining the pH of intracellular compartments. Subunit C is necessary for the assembly of the catalytic sector of the enzyme and is likely to have a specific function in its catalytic activity. Reversibly leaves the enzyme after glucose depletion, causing the catalytic subcomplex V1 to detach from the V0 section.</text>
</comment>
<evidence type="ECO:0000256" key="4">
    <source>
        <dbReference type="ARBA" id="ARBA00023065"/>
    </source>
</evidence>
<evidence type="ECO:0000313" key="10">
    <source>
        <dbReference type="Proteomes" id="UP000298390"/>
    </source>
</evidence>
<dbReference type="InterPro" id="IPR004907">
    <property type="entry name" value="ATPase_V1-cplx_csu"/>
</dbReference>
<keyword evidence="3 6" id="KW-0375">Hydrogen ion transport</keyword>
<feature type="region of interest" description="Disordered" evidence="7">
    <location>
        <begin position="117"/>
        <end position="178"/>
    </location>
</feature>
<dbReference type="Proteomes" id="UP000298390">
    <property type="component" value="Unassembled WGS sequence"/>
</dbReference>
<dbReference type="GO" id="GO:0046961">
    <property type="term" value="F:proton-transporting ATPase activity, rotational mechanism"/>
    <property type="evidence" value="ECO:0007669"/>
    <property type="project" value="InterPro"/>
</dbReference>
<sequence>MAPVETEYYDFLGVAPDASDSDLKKAYRKQAIKARCVNAEEKFKDISKAYQVLSDSNLRASYDKLGSKMFDKEGPVGMDDAAGFFANVFGGDRFNDYIGEISLMKEMTSVASAMMTEEEKAELERDMNGGATPPAPDPERRRRARSDGARAHVIAEDRGREGAGRAGEGAEGRARGQQCAGEHRALGGVAGDTCAEVASRRGPRACPARCPLIRAPGSSLSPHDGDADGLHHDIAAKLQAGSRNPAAALAPLSVPSFKTGTLDSLISLSEELPKTDAFFTATVAKTVDTLRNLLNNDPAKLRQHVQVNDVPVDDYLLSEWHWNEGRYGVQRPLRDMVDVLSKEMSSIDNVMKAKLNNYNLAKGSLVQMQRKKTGNLSVRSLADVVKKEHFIADSEYMQTVVVAVPKNLVKDWTTKYERLTPMVVPRSSTPIASDDEYALFSAVVFKKVLEDFVSKCRENKYIVRDFIYSDEALDKQREELELADSTEKELWTELLQLSRTNFSEAFQLLVHIKVLRLFIESVLRYGLPASYTGFIIKPEPKATKRTLQTLQAQLAYLGRRANPGSKSKKDGGETGDFAGEYQTLMEQEYFDFVLFEVPWIVL</sequence>
<dbReference type="Pfam" id="PF03223">
    <property type="entry name" value="V-ATPase_C"/>
    <property type="match status" value="1"/>
</dbReference>
<organism evidence="9 10">
    <name type="scientific">Rhodofomes roseus</name>
    <dbReference type="NCBI Taxonomy" id="34475"/>
    <lineage>
        <taxon>Eukaryota</taxon>
        <taxon>Fungi</taxon>
        <taxon>Dikarya</taxon>
        <taxon>Basidiomycota</taxon>
        <taxon>Agaricomycotina</taxon>
        <taxon>Agaricomycetes</taxon>
        <taxon>Polyporales</taxon>
        <taxon>Rhodofomes</taxon>
    </lineage>
</organism>
<dbReference type="Gene3D" id="3.30.70.1180">
    <property type="entry name" value="Vacuolar atp synthase subunit c, domain 1"/>
    <property type="match status" value="1"/>
</dbReference>
<dbReference type="InterPro" id="IPR036869">
    <property type="entry name" value="J_dom_sf"/>
</dbReference>
<dbReference type="InterPro" id="IPR001623">
    <property type="entry name" value="DnaJ_domain"/>
</dbReference>
<evidence type="ECO:0000256" key="1">
    <source>
        <dbReference type="ARBA" id="ARBA00006138"/>
    </source>
</evidence>
<feature type="domain" description="J" evidence="8">
    <location>
        <begin position="7"/>
        <end position="66"/>
    </location>
</feature>
<dbReference type="InterPro" id="IPR018253">
    <property type="entry name" value="DnaJ_domain_CS"/>
</dbReference>
<dbReference type="PANTHER" id="PTHR10137:SF0">
    <property type="entry name" value="V-TYPE PROTON ATPASE SUBUNIT C"/>
    <property type="match status" value="1"/>
</dbReference>
<dbReference type="SMART" id="SM00271">
    <property type="entry name" value="DnaJ"/>
    <property type="match status" value="1"/>
</dbReference>
<evidence type="ECO:0000256" key="2">
    <source>
        <dbReference type="ARBA" id="ARBA00022448"/>
    </source>
</evidence>
<dbReference type="FunFam" id="3.30.70.100:FF:000002">
    <property type="entry name" value="V-type proton ATPase subunit C"/>
    <property type="match status" value="1"/>
</dbReference>